<dbReference type="PANTHER" id="PTHR48100">
    <property type="entry name" value="BROAD-SPECIFICITY PHOSPHATASE YOR283W-RELATED"/>
    <property type="match status" value="1"/>
</dbReference>
<evidence type="ECO:0000313" key="3">
    <source>
        <dbReference type="EMBL" id="ADG97481.1"/>
    </source>
</evidence>
<dbReference type="SUPFAM" id="SSF53254">
    <property type="entry name" value="Phosphoglycerate mutase-like"/>
    <property type="match status" value="1"/>
</dbReference>
<evidence type="ECO:0000256" key="2">
    <source>
        <dbReference type="PIRSR" id="PIRSR613078-2"/>
    </source>
</evidence>
<dbReference type="Pfam" id="PF00300">
    <property type="entry name" value="His_Phos_1"/>
    <property type="match status" value="1"/>
</dbReference>
<feature type="active site" description="Tele-phosphohistidine intermediate" evidence="1">
    <location>
        <position position="11"/>
    </location>
</feature>
<dbReference type="PROSITE" id="PS00175">
    <property type="entry name" value="PG_MUTASE"/>
    <property type="match status" value="1"/>
</dbReference>
<dbReference type="KEGG" id="srt:Srot_1008"/>
<gene>
    <name evidence="3" type="ordered locus">Srot_1008</name>
</gene>
<dbReference type="PANTHER" id="PTHR48100:SF62">
    <property type="entry name" value="GLUCOSYL-3-PHOSPHOGLYCERATE PHOSPHATASE"/>
    <property type="match status" value="1"/>
</dbReference>
<dbReference type="AlphaFoldDB" id="D6ZEV7"/>
<feature type="binding site" evidence="2">
    <location>
        <position position="60"/>
    </location>
    <ligand>
        <name>substrate</name>
    </ligand>
</feature>
<dbReference type="CDD" id="cd07067">
    <property type="entry name" value="HP_PGM_like"/>
    <property type="match status" value="1"/>
</dbReference>
<dbReference type="InterPro" id="IPR050275">
    <property type="entry name" value="PGM_Phosphatase"/>
</dbReference>
<dbReference type="HOGENOM" id="CLU_033323_9_5_11"/>
<dbReference type="RefSeq" id="WP_013137937.1">
    <property type="nucleotide sequence ID" value="NC_014168.1"/>
</dbReference>
<dbReference type="InterPro" id="IPR029033">
    <property type="entry name" value="His_PPase_superfam"/>
</dbReference>
<dbReference type="EMBL" id="CP001958">
    <property type="protein sequence ID" value="ADG97481.1"/>
    <property type="molecule type" value="Genomic_DNA"/>
</dbReference>
<dbReference type="STRING" id="640132.Srot_1008"/>
<dbReference type="GO" id="GO:0016791">
    <property type="term" value="F:phosphatase activity"/>
    <property type="evidence" value="ECO:0007669"/>
    <property type="project" value="TreeGrafter"/>
</dbReference>
<dbReference type="Proteomes" id="UP000002247">
    <property type="component" value="Chromosome"/>
</dbReference>
<dbReference type="InterPro" id="IPR001345">
    <property type="entry name" value="PG/BPGM_mutase_AS"/>
</dbReference>
<organism evidence="3 4">
    <name type="scientific">Segniliparus rotundus (strain ATCC BAA-972 / CDC 1076 / CIP 108378 / DSM 44985 / JCM 13578)</name>
    <dbReference type="NCBI Taxonomy" id="640132"/>
    <lineage>
        <taxon>Bacteria</taxon>
        <taxon>Bacillati</taxon>
        <taxon>Actinomycetota</taxon>
        <taxon>Actinomycetes</taxon>
        <taxon>Mycobacteriales</taxon>
        <taxon>Segniliparaceae</taxon>
        <taxon>Segniliparus</taxon>
    </lineage>
</organism>
<feature type="active site" description="Proton donor/acceptor" evidence="1">
    <location>
        <position position="84"/>
    </location>
</feature>
<dbReference type="GO" id="GO:0005737">
    <property type="term" value="C:cytoplasm"/>
    <property type="evidence" value="ECO:0007669"/>
    <property type="project" value="TreeGrafter"/>
</dbReference>
<sequence>MSERTLILLRHGQTDFNFSGRMQGHLNPELNATGREQAARSAEQLARRAPLLIVTSDLIRANQTAQALAEASGLSSRVDARLRETDLGEWEGRTPEEVEQAHPGAVRQWRSDPSYAPPGGETRLQVGARALELVNELKEQFAPWGEESQRPVVLVAHAGVIGGLTAALLGLPAAEWMQVRGLDNGAWHEMRWNPEEGRWLRVAANQSPANDPRSASADNV</sequence>
<dbReference type="OrthoDB" id="9781415at2"/>
<dbReference type="eggNOG" id="COG0406">
    <property type="taxonomic scope" value="Bacteria"/>
</dbReference>
<dbReference type="Gene3D" id="3.40.50.1240">
    <property type="entry name" value="Phosphoglycerate mutase-like"/>
    <property type="match status" value="1"/>
</dbReference>
<dbReference type="InterPro" id="IPR013078">
    <property type="entry name" value="His_Pase_superF_clade-1"/>
</dbReference>
<evidence type="ECO:0000313" key="4">
    <source>
        <dbReference type="Proteomes" id="UP000002247"/>
    </source>
</evidence>
<keyword evidence="4" id="KW-1185">Reference proteome</keyword>
<feature type="binding site" evidence="2">
    <location>
        <begin position="10"/>
        <end position="17"/>
    </location>
    <ligand>
        <name>substrate</name>
    </ligand>
</feature>
<name>D6ZEV7_SEGRD</name>
<evidence type="ECO:0000256" key="1">
    <source>
        <dbReference type="PIRSR" id="PIRSR613078-1"/>
    </source>
</evidence>
<accession>D6ZEV7</accession>
<reference evidence="3 4" key="1">
    <citation type="journal article" date="2010" name="Stand. Genomic Sci.">
        <title>Complete genome sequence of Segniliparus rotundus type strain (CDC 1076).</title>
        <authorList>
            <person name="Sikorski J."/>
            <person name="Lapidus A."/>
            <person name="Copeland A."/>
            <person name="Misra M."/>
            <person name="Glavina Del Rio T."/>
            <person name="Nolan M."/>
            <person name="Lucas S."/>
            <person name="Chen F."/>
            <person name="Tice H."/>
            <person name="Cheng J.F."/>
            <person name="Jando M."/>
            <person name="Schneider S."/>
            <person name="Bruce D."/>
            <person name="Goodwin L."/>
            <person name="Pitluck S."/>
            <person name="Liolios K."/>
            <person name="Mikhailova N."/>
            <person name="Pati A."/>
            <person name="Ivanova N."/>
            <person name="Mavromatis K."/>
            <person name="Chen A."/>
            <person name="Palaniappan K."/>
            <person name="Chertkov O."/>
            <person name="Land M."/>
            <person name="Hauser L."/>
            <person name="Chang Y.J."/>
            <person name="Jeffries C.D."/>
            <person name="Brettin T."/>
            <person name="Detter J.C."/>
            <person name="Han C."/>
            <person name="Rohde M."/>
            <person name="Goker M."/>
            <person name="Bristow J."/>
            <person name="Eisen J.A."/>
            <person name="Markowitz V."/>
            <person name="Hugenholtz P."/>
            <person name="Kyrpides N.C."/>
            <person name="Klenk H.P."/>
        </authorList>
    </citation>
    <scope>NUCLEOTIDE SEQUENCE [LARGE SCALE GENOMIC DNA]</scope>
    <source>
        <strain evidence="4">ATCC BAA-972 / CDC 1076 / CIP 108378 / DSM 44985 / JCM 13578</strain>
    </source>
</reference>
<protein>
    <submittedName>
        <fullName evidence="3">Phosphoglycerate mutase</fullName>
    </submittedName>
</protein>
<dbReference type="SMART" id="SM00855">
    <property type="entry name" value="PGAM"/>
    <property type="match status" value="1"/>
</dbReference>
<proteinExistence type="predicted"/>